<evidence type="ECO:0000256" key="4">
    <source>
        <dbReference type="RuleBase" id="RU363097"/>
    </source>
</evidence>
<protein>
    <recommendedName>
        <fullName evidence="4">Fatty acyl-CoA reductase</fullName>
        <ecNumber evidence="4">1.2.1.84</ecNumber>
    </recommendedName>
</protein>
<dbReference type="PANTHER" id="PTHR11011:SF45">
    <property type="entry name" value="FATTY ACYL-COA REDUCTASE CG8306-RELATED"/>
    <property type="match status" value="1"/>
</dbReference>
<dbReference type="InterPro" id="IPR026055">
    <property type="entry name" value="FAR"/>
</dbReference>
<feature type="domain" description="Fatty acyl-CoA reductase C-terminal" evidence="5">
    <location>
        <begin position="390"/>
        <end position="464"/>
    </location>
</feature>
<evidence type="ECO:0000259" key="5">
    <source>
        <dbReference type="Pfam" id="PF03015"/>
    </source>
</evidence>
<evidence type="ECO:0000313" key="8">
    <source>
        <dbReference type="Proteomes" id="UP000794436"/>
    </source>
</evidence>
<dbReference type="PANTHER" id="PTHR11011">
    <property type="entry name" value="MALE STERILITY PROTEIN 2-RELATED"/>
    <property type="match status" value="1"/>
</dbReference>
<keyword evidence="4" id="KW-0560">Oxidoreductase</keyword>
<dbReference type="GO" id="GO:0080019">
    <property type="term" value="F:alcohol-forming very long-chain fatty acyl-CoA reductase activity"/>
    <property type="evidence" value="ECO:0007669"/>
    <property type="project" value="InterPro"/>
</dbReference>
<dbReference type="InterPro" id="IPR036291">
    <property type="entry name" value="NAD(P)-bd_dom_sf"/>
</dbReference>
<dbReference type="SUPFAM" id="SSF51735">
    <property type="entry name" value="NAD(P)-binding Rossmann-fold domains"/>
    <property type="match status" value="1"/>
</dbReference>
<dbReference type="GO" id="GO:0005777">
    <property type="term" value="C:peroxisome"/>
    <property type="evidence" value="ECO:0007669"/>
    <property type="project" value="TreeGrafter"/>
</dbReference>
<reference evidence="7" key="1">
    <citation type="submission" date="2019-03" db="EMBL/GenBank/DDBJ databases">
        <title>Long read genome sequence of the mycoparasitic Pythium oligandrum ATCC 38472 isolated from sugarbeet rhizosphere.</title>
        <authorList>
            <person name="Gaulin E."/>
        </authorList>
    </citation>
    <scope>NUCLEOTIDE SEQUENCE</scope>
    <source>
        <strain evidence="7">ATCC 38472_TT</strain>
    </source>
</reference>
<dbReference type="CDD" id="cd05236">
    <property type="entry name" value="FAR-N_SDR_e"/>
    <property type="match status" value="1"/>
</dbReference>
<keyword evidence="3 4" id="KW-0443">Lipid metabolism</keyword>
<evidence type="ECO:0000313" key="7">
    <source>
        <dbReference type="EMBL" id="TMW65602.1"/>
    </source>
</evidence>
<keyword evidence="4" id="KW-0521">NADP</keyword>
<comment type="function">
    <text evidence="4">Catalyzes the reduction of fatty acyl-CoA to fatty alcohols.</text>
</comment>
<dbReference type="InterPro" id="IPR033640">
    <property type="entry name" value="FAR_C"/>
</dbReference>
<keyword evidence="2 4" id="KW-0444">Lipid biosynthesis</keyword>
<comment type="catalytic activity">
    <reaction evidence="4">
        <text>a long-chain fatty acyl-CoA + 2 NADPH + 2 H(+) = a long-chain primary fatty alcohol + 2 NADP(+) + CoA</text>
        <dbReference type="Rhea" id="RHEA:52716"/>
        <dbReference type="ChEBI" id="CHEBI:15378"/>
        <dbReference type="ChEBI" id="CHEBI:57287"/>
        <dbReference type="ChEBI" id="CHEBI:57783"/>
        <dbReference type="ChEBI" id="CHEBI:58349"/>
        <dbReference type="ChEBI" id="CHEBI:77396"/>
        <dbReference type="ChEBI" id="CHEBI:83139"/>
        <dbReference type="EC" id="1.2.1.84"/>
    </reaction>
</comment>
<dbReference type="Pfam" id="PF03015">
    <property type="entry name" value="Sterile"/>
    <property type="match status" value="1"/>
</dbReference>
<feature type="domain" description="Thioester reductase (TE)" evidence="6">
    <location>
        <begin position="12"/>
        <end position="290"/>
    </location>
</feature>
<evidence type="ECO:0000256" key="2">
    <source>
        <dbReference type="ARBA" id="ARBA00022516"/>
    </source>
</evidence>
<organism evidence="7 8">
    <name type="scientific">Pythium oligandrum</name>
    <name type="common">Mycoparasitic fungus</name>
    <dbReference type="NCBI Taxonomy" id="41045"/>
    <lineage>
        <taxon>Eukaryota</taxon>
        <taxon>Sar</taxon>
        <taxon>Stramenopiles</taxon>
        <taxon>Oomycota</taxon>
        <taxon>Peronosporomycetes</taxon>
        <taxon>Pythiales</taxon>
        <taxon>Pythiaceae</taxon>
        <taxon>Pythium</taxon>
    </lineage>
</organism>
<dbReference type="GO" id="GO:0035336">
    <property type="term" value="P:long-chain fatty-acyl-CoA metabolic process"/>
    <property type="evidence" value="ECO:0007669"/>
    <property type="project" value="TreeGrafter"/>
</dbReference>
<gene>
    <name evidence="7" type="ORF">Poli38472_008244</name>
</gene>
<keyword evidence="8" id="KW-1185">Reference proteome</keyword>
<dbReference type="EC" id="1.2.1.84" evidence="4"/>
<accession>A0A8K1CLC7</accession>
<dbReference type="EMBL" id="SPLM01000037">
    <property type="protein sequence ID" value="TMW65602.1"/>
    <property type="molecule type" value="Genomic_DNA"/>
</dbReference>
<evidence type="ECO:0000256" key="3">
    <source>
        <dbReference type="ARBA" id="ARBA00023098"/>
    </source>
</evidence>
<dbReference type="GO" id="GO:0102965">
    <property type="term" value="F:alcohol-forming long-chain fatty acyl-CoA reductase activity"/>
    <property type="evidence" value="ECO:0007669"/>
    <property type="project" value="UniProtKB-EC"/>
</dbReference>
<comment type="similarity">
    <text evidence="1 4">Belongs to the fatty acyl-CoA reductase family.</text>
</comment>
<sequence length="499" mass="55666">MAEFFAGKRVFISGATGFLGKAVVEKLLRSAPDIDKIFVLIRPKKDVSVDDRLEKEILNSSVFERLYMERGPECLQFLQSKLHAVAGDVTLPMLGLNIQDLSLLQDGIDITIHSAATVQFNDPLNFAVKMNCVGAMNMLEFAKSCKRLLCHLHVSTAYVGTGFREMYVPEELAPLDFDPEQAINAALEASGNQLDQLQDTLMGNYVNTYVLTKSMAEHMIVKIAGDDLPYAIYRPTIIGSAWKEPVPGWIDQIAGAGALILASGTGIVTIMNGNEENITDVIPVDIAVNNLLMAIAAVVSRVQTPRPFIVHCGSSDPRQSPVQWQEINPVVVDYFQKHPSTKSPFPSKFKMIRSKTLFKMQWFFKYKVPSALYSGFAKTIPNQKHKSQAVKLKKINRRAKALLKAFEPFGKNQWVFLTDSMDILGRVVESTKASDTWTIETGLIDWKSYTESFCFGLKKYMLHEDVNKEDLLNATQEESQYTSKCATFSVQKNPLTVAA</sequence>
<comment type="caution">
    <text evidence="7">The sequence shown here is derived from an EMBL/GenBank/DDBJ whole genome shotgun (WGS) entry which is preliminary data.</text>
</comment>
<name>A0A8K1CLC7_PYTOL</name>
<dbReference type="Proteomes" id="UP000794436">
    <property type="component" value="Unassembled WGS sequence"/>
</dbReference>
<dbReference type="OrthoDB" id="166774at2759"/>
<evidence type="ECO:0000259" key="6">
    <source>
        <dbReference type="Pfam" id="PF07993"/>
    </source>
</evidence>
<evidence type="ECO:0000256" key="1">
    <source>
        <dbReference type="ARBA" id="ARBA00005928"/>
    </source>
</evidence>
<dbReference type="InterPro" id="IPR013120">
    <property type="entry name" value="FAR_NAD-bd"/>
</dbReference>
<proteinExistence type="inferred from homology"/>
<dbReference type="Gene3D" id="3.40.50.720">
    <property type="entry name" value="NAD(P)-binding Rossmann-like Domain"/>
    <property type="match status" value="1"/>
</dbReference>
<dbReference type="Pfam" id="PF07993">
    <property type="entry name" value="NAD_binding_4"/>
    <property type="match status" value="1"/>
</dbReference>
<dbReference type="AlphaFoldDB" id="A0A8K1CLC7"/>